<name>A0A502I1R8_9PSED</name>
<accession>A0A502I1R8</accession>
<dbReference type="Pfam" id="PF10004">
    <property type="entry name" value="DUF2247"/>
    <property type="match status" value="1"/>
</dbReference>
<evidence type="ECO:0000313" key="2">
    <source>
        <dbReference type="Proteomes" id="UP000317933"/>
    </source>
</evidence>
<dbReference type="Proteomes" id="UP000317933">
    <property type="component" value="Unassembled WGS sequence"/>
</dbReference>
<sequence>MLMKKLLLDGQYIHNKTPWLNWAELLYGFEHGFIDEKGVSEYACEALTTESSQEAIELASLLLEEKYLVSNLLESLVNKEPSPKTEEPAKPWIFLLLSFLFEHQDEYEDPLEIVGELYADFDYPVEISSIIRYMPPPEGLEGSEEQLFENWKEVILTYKVFFEQQNRFT</sequence>
<reference evidence="1 2" key="1">
    <citation type="journal article" date="2019" name="Environ. Microbiol.">
        <title>Species interactions and distinct microbial communities in high Arctic permafrost affected cryosols are associated with the CH4 and CO2 gas fluxes.</title>
        <authorList>
            <person name="Altshuler I."/>
            <person name="Hamel J."/>
            <person name="Turney S."/>
            <person name="Magnuson E."/>
            <person name="Levesque R."/>
            <person name="Greer C."/>
            <person name="Whyte L.G."/>
        </authorList>
    </citation>
    <scope>NUCLEOTIDE SEQUENCE [LARGE SCALE GENOMIC DNA]</scope>
    <source>
        <strain evidence="1 2">E3</strain>
    </source>
</reference>
<gene>
    <name evidence="1" type="ORF">EAH78_06910</name>
</gene>
<comment type="caution">
    <text evidence="1">The sequence shown here is derived from an EMBL/GenBank/DDBJ whole genome shotgun (WGS) entry which is preliminary data.</text>
</comment>
<protein>
    <submittedName>
        <fullName evidence="1">DUF2247 family protein</fullName>
    </submittedName>
</protein>
<dbReference type="InterPro" id="IPR016630">
    <property type="entry name" value="UCP015278"/>
</dbReference>
<evidence type="ECO:0000313" key="1">
    <source>
        <dbReference type="EMBL" id="TPG79556.1"/>
    </source>
</evidence>
<dbReference type="AlphaFoldDB" id="A0A502I1R8"/>
<dbReference type="EMBL" id="RCZE01000003">
    <property type="protein sequence ID" value="TPG79556.1"/>
    <property type="molecule type" value="Genomic_DNA"/>
</dbReference>
<organism evidence="1 2">
    <name type="scientific">Pseudomonas arsenicoxydans</name>
    <dbReference type="NCBI Taxonomy" id="702115"/>
    <lineage>
        <taxon>Bacteria</taxon>
        <taxon>Pseudomonadati</taxon>
        <taxon>Pseudomonadota</taxon>
        <taxon>Gammaproteobacteria</taxon>
        <taxon>Pseudomonadales</taxon>
        <taxon>Pseudomonadaceae</taxon>
        <taxon>Pseudomonas</taxon>
    </lineage>
</organism>
<proteinExistence type="predicted"/>
<dbReference type="PIRSF" id="PIRSF015278">
    <property type="entry name" value="UCP015278"/>
    <property type="match status" value="1"/>
</dbReference>